<gene>
    <name evidence="1" type="ORF">GCM10009069_29070</name>
</gene>
<proteinExistence type="predicted"/>
<organism evidence="1 2">
    <name type="scientific">Algimonas arctica</name>
    <dbReference type="NCBI Taxonomy" id="1479486"/>
    <lineage>
        <taxon>Bacteria</taxon>
        <taxon>Pseudomonadati</taxon>
        <taxon>Pseudomonadota</taxon>
        <taxon>Alphaproteobacteria</taxon>
        <taxon>Maricaulales</taxon>
        <taxon>Robiginitomaculaceae</taxon>
        <taxon>Algimonas</taxon>
    </lineage>
</organism>
<name>A0A8J3G3Q3_9PROT</name>
<dbReference type="AlphaFoldDB" id="A0A8J3G3Q3"/>
<reference evidence="1" key="2">
    <citation type="submission" date="2020-09" db="EMBL/GenBank/DDBJ databases">
        <authorList>
            <person name="Sun Q."/>
            <person name="Kim S."/>
        </authorList>
    </citation>
    <scope>NUCLEOTIDE SEQUENCE</scope>
    <source>
        <strain evidence="1">KCTC 32513</strain>
    </source>
</reference>
<sequence>MGGGDLHRREHDVEKILKKEVRRSYFTSTGGTALAEWEAVSDPKYRRWRHTWYFTSADPEISRERFIRRWQDM</sequence>
<comment type="caution">
    <text evidence="1">The sequence shown here is derived from an EMBL/GenBank/DDBJ whole genome shotgun (WGS) entry which is preliminary data.</text>
</comment>
<accession>A0A8J3G3Q3</accession>
<dbReference type="EMBL" id="BMZH01000022">
    <property type="protein sequence ID" value="GHB04710.1"/>
    <property type="molecule type" value="Genomic_DNA"/>
</dbReference>
<keyword evidence="2" id="KW-1185">Reference proteome</keyword>
<evidence type="ECO:0000313" key="2">
    <source>
        <dbReference type="Proteomes" id="UP000634004"/>
    </source>
</evidence>
<dbReference type="Proteomes" id="UP000634004">
    <property type="component" value="Unassembled WGS sequence"/>
</dbReference>
<evidence type="ECO:0000313" key="1">
    <source>
        <dbReference type="EMBL" id="GHB04710.1"/>
    </source>
</evidence>
<reference evidence="1" key="1">
    <citation type="journal article" date="2014" name="Int. J. Syst. Evol. Microbiol.">
        <title>Complete genome sequence of Corynebacterium casei LMG S-19264T (=DSM 44701T), isolated from a smear-ripened cheese.</title>
        <authorList>
            <consortium name="US DOE Joint Genome Institute (JGI-PGF)"/>
            <person name="Walter F."/>
            <person name="Albersmeier A."/>
            <person name="Kalinowski J."/>
            <person name="Ruckert C."/>
        </authorList>
    </citation>
    <scope>NUCLEOTIDE SEQUENCE</scope>
    <source>
        <strain evidence="1">KCTC 32513</strain>
    </source>
</reference>
<protein>
    <submittedName>
        <fullName evidence="1">Uncharacterized protein</fullName>
    </submittedName>
</protein>